<comment type="caution">
    <text evidence="4">The sequence shown here is derived from an EMBL/GenBank/DDBJ whole genome shotgun (WGS) entry which is preliminary data.</text>
</comment>
<sequence length="112" mass="11528">MSVARRASPTARRSLLTATAAGTLLAALWFVPSANATQEAPDIRQETTTTTDSDGTTVSGSAEDGESAGRTTQLADTGSPNTTPYIVGGTLFLGLGAGFVAYSVRRGRLEAY</sequence>
<evidence type="ECO:0000313" key="4">
    <source>
        <dbReference type="EMBL" id="MET9848216.1"/>
    </source>
</evidence>
<reference evidence="4 5" key="1">
    <citation type="submission" date="2024-06" db="EMBL/GenBank/DDBJ databases">
        <title>The Natural Products Discovery Center: Release of the First 8490 Sequenced Strains for Exploring Actinobacteria Biosynthetic Diversity.</title>
        <authorList>
            <person name="Kalkreuter E."/>
            <person name="Kautsar S.A."/>
            <person name="Yang D."/>
            <person name="Bader C.D."/>
            <person name="Teijaro C.N."/>
            <person name="Fluegel L."/>
            <person name="Davis C.M."/>
            <person name="Simpson J.R."/>
            <person name="Lauterbach L."/>
            <person name="Steele A.D."/>
            <person name="Gui C."/>
            <person name="Meng S."/>
            <person name="Li G."/>
            <person name="Viehrig K."/>
            <person name="Ye F."/>
            <person name="Su P."/>
            <person name="Kiefer A.F."/>
            <person name="Nichols A."/>
            <person name="Cepeda A.J."/>
            <person name="Yan W."/>
            <person name="Fan B."/>
            <person name="Jiang Y."/>
            <person name="Adhikari A."/>
            <person name="Zheng C.-J."/>
            <person name="Schuster L."/>
            <person name="Cowan T.M."/>
            <person name="Smanski M.J."/>
            <person name="Chevrette M.G."/>
            <person name="De Carvalho L.P.S."/>
            <person name="Shen B."/>
        </authorList>
    </citation>
    <scope>NUCLEOTIDE SEQUENCE [LARGE SCALE GENOMIC DNA]</scope>
    <source>
        <strain evidence="4 5">NPDC006434</strain>
    </source>
</reference>
<feature type="compositionally biased region" description="Low complexity" evidence="1">
    <location>
        <begin position="47"/>
        <end position="61"/>
    </location>
</feature>
<feature type="compositionally biased region" description="Polar residues" evidence="1">
    <location>
        <begin position="69"/>
        <end position="82"/>
    </location>
</feature>
<evidence type="ECO:0000256" key="3">
    <source>
        <dbReference type="SAM" id="SignalP"/>
    </source>
</evidence>
<keyword evidence="3" id="KW-0732">Signal</keyword>
<keyword evidence="5" id="KW-1185">Reference proteome</keyword>
<feature type="region of interest" description="Disordered" evidence="1">
    <location>
        <begin position="37"/>
        <end position="82"/>
    </location>
</feature>
<keyword evidence="2" id="KW-1133">Transmembrane helix</keyword>
<evidence type="ECO:0008006" key="6">
    <source>
        <dbReference type="Google" id="ProtNLM"/>
    </source>
</evidence>
<dbReference type="Proteomes" id="UP001550210">
    <property type="component" value="Unassembled WGS sequence"/>
</dbReference>
<feature type="transmembrane region" description="Helical" evidence="2">
    <location>
        <begin position="85"/>
        <end position="104"/>
    </location>
</feature>
<protein>
    <recommendedName>
        <fullName evidence="6">LPXTG-motif cell wall-anchored protein</fullName>
    </recommendedName>
</protein>
<evidence type="ECO:0000256" key="2">
    <source>
        <dbReference type="SAM" id="Phobius"/>
    </source>
</evidence>
<dbReference type="EMBL" id="JBEXPZ010000038">
    <property type="protein sequence ID" value="MET9848216.1"/>
    <property type="molecule type" value="Genomic_DNA"/>
</dbReference>
<proteinExistence type="predicted"/>
<evidence type="ECO:0000313" key="5">
    <source>
        <dbReference type="Proteomes" id="UP001550210"/>
    </source>
</evidence>
<dbReference type="RefSeq" id="WP_355399937.1">
    <property type="nucleotide sequence ID" value="NZ_JBEGHN010000056.1"/>
</dbReference>
<keyword evidence="2" id="KW-0812">Transmembrane</keyword>
<dbReference type="InterPro" id="IPR006311">
    <property type="entry name" value="TAT_signal"/>
</dbReference>
<keyword evidence="2" id="KW-0472">Membrane</keyword>
<feature type="signal peptide" evidence="3">
    <location>
        <begin position="1"/>
        <end position="36"/>
    </location>
</feature>
<gene>
    <name evidence="4" type="ORF">ABZZ21_27495</name>
</gene>
<accession>A0ABV2V323</accession>
<evidence type="ECO:0000256" key="1">
    <source>
        <dbReference type="SAM" id="MobiDB-lite"/>
    </source>
</evidence>
<feature type="chain" id="PRO_5045847032" description="LPXTG-motif cell wall-anchored protein" evidence="3">
    <location>
        <begin position="37"/>
        <end position="112"/>
    </location>
</feature>
<name>A0ABV2V323_9ACTN</name>
<organism evidence="4 5">
    <name type="scientific">Streptomyces ossamyceticus</name>
    <dbReference type="NCBI Taxonomy" id="249581"/>
    <lineage>
        <taxon>Bacteria</taxon>
        <taxon>Bacillati</taxon>
        <taxon>Actinomycetota</taxon>
        <taxon>Actinomycetes</taxon>
        <taxon>Kitasatosporales</taxon>
        <taxon>Streptomycetaceae</taxon>
        <taxon>Streptomyces</taxon>
    </lineage>
</organism>
<dbReference type="PROSITE" id="PS51318">
    <property type="entry name" value="TAT"/>
    <property type="match status" value="1"/>
</dbReference>